<dbReference type="Pfam" id="PF03459">
    <property type="entry name" value="TOBE"/>
    <property type="match status" value="1"/>
</dbReference>
<organism evidence="3 4">
    <name type="scientific">Nostoc spongiaeforme FACHB-130</name>
    <dbReference type="NCBI Taxonomy" id="1357510"/>
    <lineage>
        <taxon>Bacteria</taxon>
        <taxon>Bacillati</taxon>
        <taxon>Cyanobacteriota</taxon>
        <taxon>Cyanophyceae</taxon>
        <taxon>Nostocales</taxon>
        <taxon>Nostocaceae</taxon>
        <taxon>Nostoc</taxon>
    </lineage>
</organism>
<accession>A0ABR8FRH2</accession>
<evidence type="ECO:0000313" key="4">
    <source>
        <dbReference type="Proteomes" id="UP000603457"/>
    </source>
</evidence>
<evidence type="ECO:0000259" key="1">
    <source>
        <dbReference type="Pfam" id="PF01402"/>
    </source>
</evidence>
<proteinExistence type="predicted"/>
<sequence length="175" mass="19799">MPRKDQGWITFQASQEELELLEELCRKSQSTKTEILRELVRGLNNYYPNLKQSKSIRKQPRKYTHNSFGKNLELNSNNIVKGVITKIVRTELNTEVIFKVSNTLQLISVITNASADELGLDEGIEAYAVINSNNIVITKTESINGGKLEVNTMLVRENSKQAAVLETSHPQIINR</sequence>
<feature type="domain" description="Ribbon-helix-helix protein CopG" evidence="1">
    <location>
        <begin position="9"/>
        <end position="41"/>
    </location>
</feature>
<reference evidence="3 4" key="1">
    <citation type="journal article" date="2020" name="ISME J.">
        <title>Comparative genomics reveals insights into cyanobacterial evolution and habitat adaptation.</title>
        <authorList>
            <person name="Chen M.Y."/>
            <person name="Teng W.K."/>
            <person name="Zhao L."/>
            <person name="Hu C.X."/>
            <person name="Zhou Y.K."/>
            <person name="Han B.P."/>
            <person name="Song L.R."/>
            <person name="Shu W.S."/>
        </authorList>
    </citation>
    <scope>NUCLEOTIDE SEQUENCE [LARGE SCALE GENOMIC DNA]</scope>
    <source>
        <strain evidence="3 4">FACHB-130</strain>
    </source>
</reference>
<dbReference type="Gene3D" id="2.40.50.100">
    <property type="match status" value="1"/>
</dbReference>
<feature type="domain" description="Transport-associated OB type 1" evidence="2">
    <location>
        <begin position="78"/>
        <end position="135"/>
    </location>
</feature>
<dbReference type="Proteomes" id="UP000603457">
    <property type="component" value="Unassembled WGS sequence"/>
</dbReference>
<protein>
    <submittedName>
        <fullName evidence="3">TOBE domain-containing protein</fullName>
    </submittedName>
</protein>
<name>A0ABR8FRH2_9NOSO</name>
<dbReference type="EMBL" id="JACJTB010000003">
    <property type="protein sequence ID" value="MBD2593555.1"/>
    <property type="molecule type" value="Genomic_DNA"/>
</dbReference>
<evidence type="ECO:0000313" key="3">
    <source>
        <dbReference type="EMBL" id="MBD2593555.1"/>
    </source>
</evidence>
<keyword evidence="4" id="KW-1185">Reference proteome</keyword>
<dbReference type="InterPro" id="IPR002145">
    <property type="entry name" value="CopG"/>
</dbReference>
<dbReference type="SUPFAM" id="SSF50331">
    <property type="entry name" value="MOP-like"/>
    <property type="match status" value="1"/>
</dbReference>
<dbReference type="InterPro" id="IPR008995">
    <property type="entry name" value="Mo/tungstate-bd_C_term_dom"/>
</dbReference>
<dbReference type="InterPro" id="IPR005116">
    <property type="entry name" value="Transp-assoc_OB_typ1"/>
</dbReference>
<evidence type="ECO:0000259" key="2">
    <source>
        <dbReference type="Pfam" id="PF03459"/>
    </source>
</evidence>
<gene>
    <name evidence="3" type="ORF">H6G74_04325</name>
</gene>
<dbReference type="Pfam" id="PF01402">
    <property type="entry name" value="RHH_1"/>
    <property type="match status" value="1"/>
</dbReference>
<dbReference type="RefSeq" id="WP_190966498.1">
    <property type="nucleotide sequence ID" value="NZ_JACJTB010000003.1"/>
</dbReference>
<comment type="caution">
    <text evidence="3">The sequence shown here is derived from an EMBL/GenBank/DDBJ whole genome shotgun (WGS) entry which is preliminary data.</text>
</comment>